<dbReference type="InterPro" id="IPR003035">
    <property type="entry name" value="RWP-RK_dom"/>
</dbReference>
<evidence type="ECO:0000256" key="1">
    <source>
        <dbReference type="ARBA" id="ARBA00023015"/>
    </source>
</evidence>
<dbReference type="PROSITE" id="PS51519">
    <property type="entry name" value="RWP_RK"/>
    <property type="match status" value="1"/>
</dbReference>
<keyword evidence="1" id="KW-0805">Transcription regulation</keyword>
<evidence type="ECO:0000259" key="6">
    <source>
        <dbReference type="PROSITE" id="PS51519"/>
    </source>
</evidence>
<keyword evidence="4" id="KW-0539">Nucleus</keyword>
<feature type="region of interest" description="Disordered" evidence="5">
    <location>
        <begin position="174"/>
        <end position="194"/>
    </location>
</feature>
<keyword evidence="2" id="KW-0238">DNA-binding</keyword>
<evidence type="ECO:0000256" key="2">
    <source>
        <dbReference type="ARBA" id="ARBA00023125"/>
    </source>
</evidence>
<accession>A0A7S0EMP8</accession>
<evidence type="ECO:0000256" key="3">
    <source>
        <dbReference type="ARBA" id="ARBA00023163"/>
    </source>
</evidence>
<dbReference type="AlphaFoldDB" id="A0A7S0EMP8"/>
<dbReference type="GO" id="GO:0003677">
    <property type="term" value="F:DNA binding"/>
    <property type="evidence" value="ECO:0007669"/>
    <property type="project" value="UniProtKB-KW"/>
</dbReference>
<evidence type="ECO:0000256" key="5">
    <source>
        <dbReference type="SAM" id="MobiDB-lite"/>
    </source>
</evidence>
<feature type="domain" description="RWP-RK" evidence="6">
    <location>
        <begin position="113"/>
        <end position="194"/>
    </location>
</feature>
<proteinExistence type="predicted"/>
<name>A0A7S0EMP8_9CRYP</name>
<organism evidence="7">
    <name type="scientific">Hanusia phi</name>
    <dbReference type="NCBI Taxonomy" id="3032"/>
    <lineage>
        <taxon>Eukaryota</taxon>
        <taxon>Cryptophyceae</taxon>
        <taxon>Pyrenomonadales</taxon>
        <taxon>Geminigeraceae</taxon>
        <taxon>Hanusia</taxon>
    </lineage>
</organism>
<dbReference type="Pfam" id="PF02042">
    <property type="entry name" value="RWP-RK"/>
    <property type="match status" value="1"/>
</dbReference>
<gene>
    <name evidence="7" type="ORF">HPHI1048_LOCUS13499</name>
</gene>
<keyword evidence="3" id="KW-0804">Transcription</keyword>
<evidence type="ECO:0000313" key="7">
    <source>
        <dbReference type="EMBL" id="CAD8489677.1"/>
    </source>
</evidence>
<evidence type="ECO:0000256" key="4">
    <source>
        <dbReference type="ARBA" id="ARBA00023242"/>
    </source>
</evidence>
<sequence length="194" mass="21828">MDPDGYMDVPFYHPTRMPIPSNEPDIESQFNIQINPSPPDDRYDWLQGTSATSGRVQSQTSDWISLDENSELFSREMNENQIIRTNFSSISDKTINQLAEAAPTKSVEAGPCKMVKVNSRQFVNEPSREIEITTDLLSQHYHESLEAAAASIGIGKSTMKVVCRRLGVEKWPYVRSGSRKKRRGQKTASSDESV</sequence>
<protein>
    <recommendedName>
        <fullName evidence="6">RWP-RK domain-containing protein</fullName>
    </recommendedName>
</protein>
<reference evidence="7" key="1">
    <citation type="submission" date="2021-01" db="EMBL/GenBank/DDBJ databases">
        <authorList>
            <person name="Corre E."/>
            <person name="Pelletier E."/>
            <person name="Niang G."/>
            <person name="Scheremetjew M."/>
            <person name="Finn R."/>
            <person name="Kale V."/>
            <person name="Holt S."/>
            <person name="Cochrane G."/>
            <person name="Meng A."/>
            <person name="Brown T."/>
            <person name="Cohen L."/>
        </authorList>
    </citation>
    <scope>NUCLEOTIDE SEQUENCE</scope>
    <source>
        <strain evidence="7">CCMP325</strain>
    </source>
</reference>
<dbReference type="EMBL" id="HBEO01019959">
    <property type="protein sequence ID" value="CAD8489677.1"/>
    <property type="molecule type" value="Transcribed_RNA"/>
</dbReference>